<dbReference type="PANTHER" id="PTHR33591:SF2">
    <property type="entry name" value="BETA-CAROTENE ISOMERASE D27"/>
    <property type="match status" value="1"/>
</dbReference>
<feature type="domain" description="Beta-carotene isomerase D27-like C-terminal" evidence="3">
    <location>
        <begin position="184"/>
        <end position="280"/>
    </location>
</feature>
<gene>
    <name evidence="4" type="ORF">OMED0929_LOCUS2763</name>
    <name evidence="5" type="ORF">OMED0930_LOCUS2912</name>
</gene>
<dbReference type="EMBL" id="HBFO01004220">
    <property type="protein sequence ID" value="CAD8811818.1"/>
    <property type="molecule type" value="Transcribed_RNA"/>
</dbReference>
<evidence type="ECO:0000256" key="1">
    <source>
        <dbReference type="SAM" id="MobiDB-lite"/>
    </source>
</evidence>
<proteinExistence type="predicted"/>
<dbReference type="InterPro" id="IPR025114">
    <property type="entry name" value="D27-like_C"/>
</dbReference>
<name>A0A6U0ES72_9CHLO</name>
<organism evidence="4">
    <name type="scientific">Ostreococcus mediterraneus</name>
    <dbReference type="NCBI Taxonomy" id="1486918"/>
    <lineage>
        <taxon>Eukaryota</taxon>
        <taxon>Viridiplantae</taxon>
        <taxon>Chlorophyta</taxon>
        <taxon>Mamiellophyceae</taxon>
        <taxon>Mamiellales</taxon>
        <taxon>Bathycoccaceae</taxon>
        <taxon>Ostreococcus</taxon>
    </lineage>
</organism>
<dbReference type="InterPro" id="IPR038938">
    <property type="entry name" value="D27-like"/>
</dbReference>
<evidence type="ECO:0000313" key="5">
    <source>
        <dbReference type="EMBL" id="CAD8811818.1"/>
    </source>
</evidence>
<accession>A0A6U0ES72</accession>
<dbReference type="Pfam" id="PF13225">
    <property type="entry name" value="D27-like_C"/>
    <property type="match status" value="1"/>
</dbReference>
<evidence type="ECO:0000313" key="4">
    <source>
        <dbReference type="EMBL" id="CAD8580363.1"/>
    </source>
</evidence>
<feature type="region of interest" description="Disordered" evidence="1">
    <location>
        <begin position="1"/>
        <end position="24"/>
    </location>
</feature>
<evidence type="ECO:0000256" key="2">
    <source>
        <dbReference type="SAM" id="Phobius"/>
    </source>
</evidence>
<sequence>MATATARSDAFLTTTSSRCAPPRRTRVPRRAILHRPHGHHRAVARASSSSSCDDAAWKGSKPKQSSLPLNADGSVNYASIDRSPISIVLTRTIRKLLVEEVGADNDATPWSEFAGTMTAVREVNDMKGSARDVQIRAKRVFAGILPALGIGFIPPIWKKYVKPATPEWMANYAFVLVFTNLFPWLMGPMEGVDHVDVKTPEFLRKTFANFPKTIKVPQAVKAERCRFLESSQCASVCVNTCKAPSQEWLSEDFGMDLHIQPNYDDFSCQWKFNVKPPPLYEDAAIMVPCFSNCPSEYKGEKDAFRQQARVAKGFGIVDGIDTYTGETLETIAKRASDAAKADAARAYADGTAANPETYASRVDDVKSAGKCWSVDEAREVMGTIRPTDAA</sequence>
<keyword evidence="2" id="KW-0472">Membrane</keyword>
<dbReference type="GO" id="GO:0005506">
    <property type="term" value="F:iron ion binding"/>
    <property type="evidence" value="ECO:0007669"/>
    <property type="project" value="InterPro"/>
</dbReference>
<reference evidence="4" key="1">
    <citation type="submission" date="2021-01" db="EMBL/GenBank/DDBJ databases">
        <authorList>
            <person name="Corre E."/>
            <person name="Pelletier E."/>
            <person name="Niang G."/>
            <person name="Scheremetjew M."/>
            <person name="Finn R."/>
            <person name="Kale V."/>
            <person name="Holt S."/>
            <person name="Cochrane G."/>
            <person name="Meng A."/>
            <person name="Brown T."/>
            <person name="Cohen L."/>
        </authorList>
    </citation>
    <scope>NUCLEOTIDE SEQUENCE</scope>
    <source>
        <strain evidence="5">Clade-D-RCC1621</strain>
        <strain evidence="4">Clade-D-RCC2572</strain>
    </source>
</reference>
<dbReference type="EMBL" id="HBEW01003353">
    <property type="protein sequence ID" value="CAD8580363.1"/>
    <property type="molecule type" value="Transcribed_RNA"/>
</dbReference>
<dbReference type="PANTHER" id="PTHR33591">
    <property type="entry name" value="BETA-CAROTENE ISOMERASE D27"/>
    <property type="match status" value="1"/>
</dbReference>
<keyword evidence="2" id="KW-1133">Transmembrane helix</keyword>
<feature type="region of interest" description="Disordered" evidence="1">
    <location>
        <begin position="36"/>
        <end position="65"/>
    </location>
</feature>
<dbReference type="AlphaFoldDB" id="A0A6U0ES72"/>
<keyword evidence="2" id="KW-0812">Transmembrane</keyword>
<feature type="compositionally biased region" description="Low complexity" evidence="1">
    <location>
        <begin position="44"/>
        <end position="54"/>
    </location>
</feature>
<protein>
    <recommendedName>
        <fullName evidence="3">Beta-carotene isomerase D27-like C-terminal domain-containing protein</fullName>
    </recommendedName>
</protein>
<evidence type="ECO:0000259" key="3">
    <source>
        <dbReference type="Pfam" id="PF13225"/>
    </source>
</evidence>
<feature type="transmembrane region" description="Helical" evidence="2">
    <location>
        <begin position="140"/>
        <end position="157"/>
    </location>
</feature>